<dbReference type="AlphaFoldDB" id="A0A1W1I6K9"/>
<proteinExistence type="predicted"/>
<protein>
    <submittedName>
        <fullName evidence="2">Uncharacterized protein</fullName>
    </submittedName>
</protein>
<dbReference type="EMBL" id="LT828648">
    <property type="protein sequence ID" value="SLM48647.1"/>
    <property type="molecule type" value="Genomic_DNA"/>
</dbReference>
<organism evidence="2 3">
    <name type="scientific">Nitrospira japonica</name>
    <dbReference type="NCBI Taxonomy" id="1325564"/>
    <lineage>
        <taxon>Bacteria</taxon>
        <taxon>Pseudomonadati</taxon>
        <taxon>Nitrospirota</taxon>
        <taxon>Nitrospiria</taxon>
        <taxon>Nitrospirales</taxon>
        <taxon>Nitrospiraceae</taxon>
        <taxon>Nitrospira</taxon>
    </lineage>
</organism>
<dbReference type="Proteomes" id="UP000192042">
    <property type="component" value="Chromosome I"/>
</dbReference>
<feature type="region of interest" description="Disordered" evidence="1">
    <location>
        <begin position="75"/>
        <end position="123"/>
    </location>
</feature>
<accession>A0A1W1I6K9</accession>
<keyword evidence="3" id="KW-1185">Reference proteome</keyword>
<evidence type="ECO:0000313" key="3">
    <source>
        <dbReference type="Proteomes" id="UP000192042"/>
    </source>
</evidence>
<evidence type="ECO:0000256" key="1">
    <source>
        <dbReference type="SAM" id="MobiDB-lite"/>
    </source>
</evidence>
<evidence type="ECO:0000313" key="2">
    <source>
        <dbReference type="EMBL" id="SLM48647.1"/>
    </source>
</evidence>
<reference evidence="2 3" key="1">
    <citation type="submission" date="2017-03" db="EMBL/GenBank/DDBJ databases">
        <authorList>
            <person name="Afonso C.L."/>
            <person name="Miller P.J."/>
            <person name="Scott M.A."/>
            <person name="Spackman E."/>
            <person name="Goraichik I."/>
            <person name="Dimitrov K.M."/>
            <person name="Suarez D.L."/>
            <person name="Swayne D.E."/>
        </authorList>
    </citation>
    <scope>NUCLEOTIDE SEQUENCE [LARGE SCALE GENOMIC DNA]</scope>
    <source>
        <strain evidence="2">Genome sequencing of Nitrospira japonica strain NJ11</strain>
    </source>
</reference>
<name>A0A1W1I6K9_9BACT</name>
<gene>
    <name evidence="2" type="ORF">NSJP_2475</name>
</gene>
<feature type="compositionally biased region" description="Basic and acidic residues" evidence="1">
    <location>
        <begin position="39"/>
        <end position="56"/>
    </location>
</feature>
<sequence>MWRPAGAMTATGRCKTQSVHARWNHGQHLEWVKESFNGKSEKTTGEEKDESKRQESGEDTCEEIVREVFRGKSEEAIRERACAQSGSRPQTGGALREEAGEARRGRRNQKAGVLQTDSQAAGH</sequence>
<dbReference type="KEGG" id="nja:NSJP_2475"/>
<dbReference type="STRING" id="1325564.NSJP_2475"/>
<feature type="region of interest" description="Disordered" evidence="1">
    <location>
        <begin position="32"/>
        <end position="60"/>
    </location>
</feature>